<evidence type="ECO:0000313" key="3">
    <source>
        <dbReference type="Proteomes" id="UP000282574"/>
    </source>
</evidence>
<dbReference type="AlphaFoldDB" id="A0AB37UKR7"/>
<dbReference type="Proteomes" id="UP000282574">
    <property type="component" value="Unassembled WGS sequence"/>
</dbReference>
<reference evidence="2 3" key="1">
    <citation type="journal article" date="2019" name="Genome Biol. Evol.">
        <title>Day and night: Metabolic profiles and evolutionary relationships of six axenic non-marine cyanobacteria.</title>
        <authorList>
            <person name="Will S.E."/>
            <person name="Henke P."/>
            <person name="Boedeker C."/>
            <person name="Huang S."/>
            <person name="Brinkmann H."/>
            <person name="Rohde M."/>
            <person name="Jarek M."/>
            <person name="Friedl T."/>
            <person name="Seufert S."/>
            <person name="Schumacher M."/>
            <person name="Overmann J."/>
            <person name="Neumann-Schaal M."/>
            <person name="Petersen J."/>
        </authorList>
    </citation>
    <scope>NUCLEOTIDE SEQUENCE [LARGE SCALE GENOMIC DNA]</scope>
    <source>
        <strain evidence="2 3">SAG 39.79</strain>
    </source>
</reference>
<name>A0AB37UKR7_9CYAN</name>
<dbReference type="SUPFAM" id="SSF89447">
    <property type="entry name" value="AbrB/MazE/MraZ-like"/>
    <property type="match status" value="1"/>
</dbReference>
<comment type="caution">
    <text evidence="2">The sequence shown here is derived from an EMBL/GenBank/DDBJ whole genome shotgun (WGS) entry which is preliminary data.</text>
</comment>
<sequence>MRSSIGKWGNSLGLRIPRHIVEELSLHPNDEVECRVEKGRLIVEVVHKRKYTLEELLSQEMEPEPEIDWGKPMGEEAW</sequence>
<gene>
    <name evidence="2" type="ORF">DSM107010_27320</name>
</gene>
<dbReference type="SMART" id="SM00966">
    <property type="entry name" value="SpoVT_AbrB"/>
    <property type="match status" value="1"/>
</dbReference>
<dbReference type="GO" id="GO:0003677">
    <property type="term" value="F:DNA binding"/>
    <property type="evidence" value="ECO:0007669"/>
    <property type="project" value="InterPro"/>
</dbReference>
<proteinExistence type="predicted"/>
<accession>A0AB37UKR7</accession>
<feature type="domain" description="SpoVT-AbrB" evidence="1">
    <location>
        <begin position="6"/>
        <end position="51"/>
    </location>
</feature>
<protein>
    <submittedName>
        <fullName evidence="2">Cell division protein</fullName>
    </submittedName>
</protein>
<dbReference type="GO" id="GO:0097351">
    <property type="term" value="F:toxin sequestering activity"/>
    <property type="evidence" value="ECO:0007669"/>
    <property type="project" value="InterPro"/>
</dbReference>
<dbReference type="InterPro" id="IPR007159">
    <property type="entry name" value="SpoVT-AbrB_dom"/>
</dbReference>
<dbReference type="EMBL" id="RSCK01000019">
    <property type="protein sequence ID" value="RUT11924.1"/>
    <property type="molecule type" value="Genomic_DNA"/>
</dbReference>
<evidence type="ECO:0000313" key="2">
    <source>
        <dbReference type="EMBL" id="RUT11924.1"/>
    </source>
</evidence>
<dbReference type="PANTHER" id="PTHR40516">
    <property type="entry name" value="ANTITOXIN CHPS-RELATED"/>
    <property type="match status" value="1"/>
</dbReference>
<dbReference type="RefSeq" id="WP_015155385.1">
    <property type="nucleotide sequence ID" value="NZ_JAVKZF010000001.1"/>
</dbReference>
<dbReference type="Pfam" id="PF04014">
    <property type="entry name" value="MazE_antitoxin"/>
    <property type="match status" value="1"/>
</dbReference>
<dbReference type="PANTHER" id="PTHR40516:SF1">
    <property type="entry name" value="ANTITOXIN CHPS-RELATED"/>
    <property type="match status" value="1"/>
</dbReference>
<evidence type="ECO:0000259" key="1">
    <source>
        <dbReference type="SMART" id="SM00966"/>
    </source>
</evidence>
<dbReference type="Gene3D" id="2.10.260.10">
    <property type="match status" value="1"/>
</dbReference>
<keyword evidence="3" id="KW-1185">Reference proteome</keyword>
<organism evidence="2 3">
    <name type="scientific">Chroococcidiopsis cubana SAG 39.79</name>
    <dbReference type="NCBI Taxonomy" id="388085"/>
    <lineage>
        <taxon>Bacteria</taxon>
        <taxon>Bacillati</taxon>
        <taxon>Cyanobacteriota</taxon>
        <taxon>Cyanophyceae</taxon>
        <taxon>Chroococcidiopsidales</taxon>
        <taxon>Chroococcidiopsidaceae</taxon>
        <taxon>Chroococcidiopsis</taxon>
    </lineage>
</organism>
<dbReference type="InterPro" id="IPR039052">
    <property type="entry name" value="Antitox_PemI-like"/>
</dbReference>
<dbReference type="GO" id="GO:0051301">
    <property type="term" value="P:cell division"/>
    <property type="evidence" value="ECO:0007669"/>
    <property type="project" value="UniProtKB-KW"/>
</dbReference>
<keyword evidence="2" id="KW-0131">Cell cycle</keyword>
<keyword evidence="2" id="KW-0132">Cell division</keyword>
<dbReference type="InterPro" id="IPR037914">
    <property type="entry name" value="SpoVT-AbrB_sf"/>
</dbReference>